<evidence type="ECO:0000256" key="1">
    <source>
        <dbReference type="SAM" id="Phobius"/>
    </source>
</evidence>
<dbReference type="GO" id="GO:0140359">
    <property type="term" value="F:ABC-type transporter activity"/>
    <property type="evidence" value="ECO:0007669"/>
    <property type="project" value="InterPro"/>
</dbReference>
<proteinExistence type="predicted"/>
<protein>
    <recommendedName>
        <fullName evidence="4">ABC-2 type transport system permease protein</fullName>
    </recommendedName>
</protein>
<feature type="transmembrane region" description="Helical" evidence="1">
    <location>
        <begin position="251"/>
        <end position="271"/>
    </location>
</feature>
<keyword evidence="1" id="KW-0472">Membrane</keyword>
<keyword evidence="1" id="KW-0812">Transmembrane</keyword>
<dbReference type="Proteomes" id="UP000006251">
    <property type="component" value="Unassembled WGS sequence"/>
</dbReference>
<keyword evidence="3" id="KW-1185">Reference proteome</keyword>
<dbReference type="GO" id="GO:0005886">
    <property type="term" value="C:plasma membrane"/>
    <property type="evidence" value="ECO:0007669"/>
    <property type="project" value="UniProtKB-SubCell"/>
</dbReference>
<reference evidence="3" key="1">
    <citation type="journal article" date="2014" name="Environ. Microbiol.">
        <title>Comparative genomics of the marine bacterial genus Glaciecola reveals the high degree of genomic diversity and genomic characteristic for cold adaptation.</title>
        <authorList>
            <person name="Qin Q.L."/>
            <person name="Xie B.B."/>
            <person name="Yu Y."/>
            <person name="Shu Y.L."/>
            <person name="Rong J.C."/>
            <person name="Zhang Y.J."/>
            <person name="Zhao D.L."/>
            <person name="Chen X.L."/>
            <person name="Zhang X.Y."/>
            <person name="Chen B."/>
            <person name="Zhou B.C."/>
            <person name="Zhang Y.Z."/>
        </authorList>
    </citation>
    <scope>NUCLEOTIDE SEQUENCE [LARGE SCALE GENOMIC DNA]</scope>
    <source>
        <strain evidence="3">ACAM 615</strain>
    </source>
</reference>
<gene>
    <name evidence="2" type="ORF">GPAL_0647</name>
</gene>
<sequence length="280" mass="31029">MIFNWGYSLMQLYSKRLVNIALFELVRLFLTKRGLLAVAVFSICWLIVLRYAIGEAVNLLSSPDFAGFIDQIFGAIGLSKLLTWPEAELAVYWLIALYSFPSFCLFLCADQTVGDRQRGTLRFLSLRATRAEIIFGRYLGQLLILIALLSITLVATLAMLSYREPSLFVAASSHSLILLGYLVVAVMPYIALMGFINTFSRSARLAFIVAILFFAGGKITVGLLTWQFPALEVLNYVFPGYQLADMAAQDAGLMLAVGLPLIQTIILLIAAERIFARSSL</sequence>
<accession>K6ZAY5</accession>
<feature type="transmembrane region" description="Helical" evidence="1">
    <location>
        <begin position="168"/>
        <end position="193"/>
    </location>
</feature>
<evidence type="ECO:0000313" key="2">
    <source>
        <dbReference type="EMBL" id="GAC27527.1"/>
    </source>
</evidence>
<dbReference type="STRING" id="1121922.GCA_000428905_01753"/>
<feature type="transmembrane region" description="Helical" evidence="1">
    <location>
        <begin position="34"/>
        <end position="53"/>
    </location>
</feature>
<evidence type="ECO:0008006" key="4">
    <source>
        <dbReference type="Google" id="ProtNLM"/>
    </source>
</evidence>
<dbReference type="AlphaFoldDB" id="K6ZAY5"/>
<feature type="transmembrane region" description="Helical" evidence="1">
    <location>
        <begin position="142"/>
        <end position="162"/>
    </location>
</feature>
<feature type="transmembrane region" description="Helical" evidence="1">
    <location>
        <begin position="90"/>
        <end position="109"/>
    </location>
</feature>
<comment type="caution">
    <text evidence="2">The sequence shown here is derived from an EMBL/GenBank/DDBJ whole genome shotgun (WGS) entry which is preliminary data.</text>
</comment>
<dbReference type="EMBL" id="BAEQ01000014">
    <property type="protein sequence ID" value="GAC27527.1"/>
    <property type="molecule type" value="Genomic_DNA"/>
</dbReference>
<dbReference type="Pfam" id="PF12679">
    <property type="entry name" value="ABC2_membrane_2"/>
    <property type="match status" value="1"/>
</dbReference>
<organism evidence="2 3">
    <name type="scientific">Brumicola pallidula DSM 14239 = ACAM 615</name>
    <dbReference type="NCBI Taxonomy" id="1121922"/>
    <lineage>
        <taxon>Bacteria</taxon>
        <taxon>Pseudomonadati</taxon>
        <taxon>Pseudomonadota</taxon>
        <taxon>Gammaproteobacteria</taxon>
        <taxon>Alteromonadales</taxon>
        <taxon>Alteromonadaceae</taxon>
        <taxon>Brumicola</taxon>
    </lineage>
</organism>
<evidence type="ECO:0000313" key="3">
    <source>
        <dbReference type="Proteomes" id="UP000006251"/>
    </source>
</evidence>
<name>K6ZAY5_9ALTE</name>
<keyword evidence="1" id="KW-1133">Transmembrane helix</keyword>
<feature type="transmembrane region" description="Helical" evidence="1">
    <location>
        <begin position="205"/>
        <end position="231"/>
    </location>
</feature>